<dbReference type="RefSeq" id="WP_182667588.1">
    <property type="nucleotide sequence ID" value="NZ_VKHS01001494.1"/>
</dbReference>
<evidence type="ECO:0000313" key="2">
    <source>
        <dbReference type="Proteomes" id="UP000530234"/>
    </source>
</evidence>
<reference evidence="2" key="1">
    <citation type="submission" date="2019-10" db="EMBL/GenBank/DDBJ databases">
        <title>Streptomyces sp. nov., a novel actinobacterium isolated from alkaline environment.</title>
        <authorList>
            <person name="Golinska P."/>
        </authorList>
    </citation>
    <scope>NUCLEOTIDE SEQUENCE [LARGE SCALE GENOMIC DNA]</scope>
    <source>
        <strain evidence="2">DSM 42108</strain>
    </source>
</reference>
<dbReference type="AlphaFoldDB" id="A0A7W3T8X3"/>
<organism evidence="1 2">
    <name type="scientific">Streptomyces calidiresistens</name>
    <dbReference type="NCBI Taxonomy" id="1485586"/>
    <lineage>
        <taxon>Bacteria</taxon>
        <taxon>Bacillati</taxon>
        <taxon>Actinomycetota</taxon>
        <taxon>Actinomycetes</taxon>
        <taxon>Kitasatosporales</taxon>
        <taxon>Streptomycetaceae</taxon>
        <taxon>Streptomyces</taxon>
    </lineage>
</organism>
<name>A0A7W3T8X3_9ACTN</name>
<keyword evidence="2" id="KW-1185">Reference proteome</keyword>
<accession>A0A7W3T8X3</accession>
<comment type="caution">
    <text evidence="1">The sequence shown here is derived from an EMBL/GenBank/DDBJ whole genome shotgun (WGS) entry which is preliminary data.</text>
</comment>
<evidence type="ECO:0000313" key="1">
    <source>
        <dbReference type="EMBL" id="MBB0233097.1"/>
    </source>
</evidence>
<gene>
    <name evidence="1" type="ORF">FOE67_27295</name>
</gene>
<sequence>MEITDSGTILFRNTMRVTDGHLDDFRVAIARAVAFARERGPQLMVEVFIDEERMVAHSFQLYRDSDAIRTHWRLSDPYIQEVMKHCTVRHLEVFGEPDRDIVASLGTFDFVVSPRLVGFNRLATPDRDA</sequence>
<evidence type="ECO:0008006" key="3">
    <source>
        <dbReference type="Google" id="ProtNLM"/>
    </source>
</evidence>
<dbReference type="Proteomes" id="UP000530234">
    <property type="component" value="Unassembled WGS sequence"/>
</dbReference>
<dbReference type="EMBL" id="VKHS01001494">
    <property type="protein sequence ID" value="MBB0233097.1"/>
    <property type="molecule type" value="Genomic_DNA"/>
</dbReference>
<protein>
    <recommendedName>
        <fullName evidence="3">Antibiotic biosynthesis monooxygenase</fullName>
    </recommendedName>
</protein>
<proteinExistence type="predicted"/>